<accession>X7F799</accession>
<evidence type="ECO:0000256" key="9">
    <source>
        <dbReference type="ARBA" id="ARBA00023157"/>
    </source>
</evidence>
<evidence type="ECO:0000313" key="16">
    <source>
        <dbReference type="EMBL" id="ETX27949.1"/>
    </source>
</evidence>
<gene>
    <name evidence="16" type="ORF">RISW2_10055</name>
</gene>
<feature type="domain" description="Alanine dehydrogenase/pyridine nucleotide transhydrogenase N-terminal" evidence="15">
    <location>
        <begin position="5"/>
        <end position="139"/>
    </location>
</feature>
<feature type="binding site" evidence="13">
    <location>
        <begin position="191"/>
        <end position="192"/>
    </location>
    <ligand>
        <name>NAD(+)</name>
        <dbReference type="ChEBI" id="CHEBI:57540"/>
    </ligand>
</feature>
<comment type="similarity">
    <text evidence="2">Belongs to the AlaDH/PNT family.</text>
</comment>
<feature type="binding site" evidence="13">
    <location>
        <position position="127"/>
    </location>
    <ligand>
        <name>NAD(+)</name>
        <dbReference type="ChEBI" id="CHEBI:57540"/>
    </ligand>
</feature>
<dbReference type="OrthoDB" id="502334at2"/>
<evidence type="ECO:0000259" key="14">
    <source>
        <dbReference type="SMART" id="SM01002"/>
    </source>
</evidence>
<dbReference type="RefSeq" id="WP_043772802.1">
    <property type="nucleotide sequence ID" value="NZ_JAME01000024.1"/>
</dbReference>
<dbReference type="Gene3D" id="3.40.50.720">
    <property type="entry name" value="NAD(P)-binding Rossmann-like Domain"/>
    <property type="match status" value="1"/>
</dbReference>
<sequence>MPHLWLRAETRPNEARTALTPDGVRTLREAGHDVTVEESEQRALPLADYRAAGAAIAPEGGWRGAPRDAWILGLKELPEEDAPLVHRHVMFGHAYKGQAAGARLLDRFRAGGGTLYDLEYLCDAGGRRVAAFGYWAGYAGAAVALMSWIAQADGGTCPPLSAHPDAATLEADLRAGLAGALPTVLVIGALGRTGTGATDFLQRMGLLPTRWDVAETRHGGPFPEVLAHHVFLNCILAQPGAPVFVPADAVTRPRRLTVIGDIACDPGSDFSPVQVYDAPTDWQHPARRVHGAPVLDVMAIDNLPSLLPRESTVDFAGQLLPHLLGLEADPDGIWTRARDTFHRFAAPAGR</sequence>
<comment type="caution">
    <text evidence="16">The sequence shown here is derived from an EMBL/GenBank/DDBJ whole genome shotgun (WGS) entry which is preliminary data.</text>
</comment>
<dbReference type="InterPro" id="IPR051168">
    <property type="entry name" value="AASS"/>
</dbReference>
<dbReference type="GO" id="GO:0005737">
    <property type="term" value="C:cytoplasm"/>
    <property type="evidence" value="ECO:0007669"/>
    <property type="project" value="TreeGrafter"/>
</dbReference>
<dbReference type="SMART" id="SM01002">
    <property type="entry name" value="AlaDh_PNT_C"/>
    <property type="match status" value="1"/>
</dbReference>
<dbReference type="eggNOG" id="COG0686">
    <property type="taxonomic scope" value="Bacteria"/>
</dbReference>
<evidence type="ECO:0000256" key="10">
    <source>
        <dbReference type="ARBA" id="ARBA00033228"/>
    </source>
</evidence>
<feature type="binding site" evidence="13">
    <location>
        <position position="212"/>
    </location>
    <ligand>
        <name>NAD(+)</name>
        <dbReference type="ChEBI" id="CHEBI:57540"/>
    </ligand>
</feature>
<dbReference type="SUPFAM" id="SSF52283">
    <property type="entry name" value="Formate/glycerate dehydrogenase catalytic domain-like"/>
    <property type="match status" value="1"/>
</dbReference>
<evidence type="ECO:0000256" key="11">
    <source>
        <dbReference type="ARBA" id="ARBA00047860"/>
    </source>
</evidence>
<keyword evidence="7" id="KW-0560">Oxidoreductase</keyword>
<protein>
    <recommendedName>
        <fullName evidence="5">Saccharopine dehydrogenase [NAD(+), L-lysine-forming]</fullName>
        <ecNumber evidence="4">1.5.1.7</ecNumber>
    </recommendedName>
    <alternativeName>
        <fullName evidence="10">Lysine--2-oxoglutarate reductase</fullName>
    </alternativeName>
</protein>
<evidence type="ECO:0000256" key="7">
    <source>
        <dbReference type="ARBA" id="ARBA00023002"/>
    </source>
</evidence>
<evidence type="ECO:0000256" key="5">
    <source>
        <dbReference type="ARBA" id="ARBA00021221"/>
    </source>
</evidence>
<comment type="catalytic activity">
    <reaction evidence="11">
        <text>L-saccharopine + NAD(+) + H2O = L-lysine + 2-oxoglutarate + NADH + H(+)</text>
        <dbReference type="Rhea" id="RHEA:12440"/>
        <dbReference type="ChEBI" id="CHEBI:15377"/>
        <dbReference type="ChEBI" id="CHEBI:15378"/>
        <dbReference type="ChEBI" id="CHEBI:16810"/>
        <dbReference type="ChEBI" id="CHEBI:32551"/>
        <dbReference type="ChEBI" id="CHEBI:57540"/>
        <dbReference type="ChEBI" id="CHEBI:57945"/>
        <dbReference type="ChEBI" id="CHEBI:57951"/>
        <dbReference type="EC" id="1.5.1.7"/>
    </reaction>
</comment>
<keyword evidence="17" id="KW-1185">Reference proteome</keyword>
<dbReference type="EMBL" id="JAME01000024">
    <property type="protein sequence ID" value="ETX27949.1"/>
    <property type="molecule type" value="Genomic_DNA"/>
</dbReference>
<dbReference type="Pfam" id="PF05222">
    <property type="entry name" value="AlaDh_PNT_N"/>
    <property type="match status" value="1"/>
</dbReference>
<dbReference type="PATRIC" id="fig|1449351.3.peg.3064"/>
<evidence type="ECO:0000256" key="6">
    <source>
        <dbReference type="ARBA" id="ARBA00022605"/>
    </source>
</evidence>
<feature type="active site" description="Proton acceptor" evidence="12">
    <location>
        <position position="75"/>
    </location>
</feature>
<evidence type="ECO:0000256" key="1">
    <source>
        <dbReference type="ARBA" id="ARBA00004884"/>
    </source>
</evidence>
<feature type="domain" description="Alanine dehydrogenase/pyridine nucleotide transhydrogenase NAD(H)-binding" evidence="14">
    <location>
        <begin position="167"/>
        <end position="299"/>
    </location>
</feature>
<dbReference type="PIRSF" id="PIRSF018250">
    <property type="entry name" value="Saccharopine_DH_Lys"/>
    <property type="match status" value="1"/>
</dbReference>
<dbReference type="InterPro" id="IPR027281">
    <property type="entry name" value="Lys1"/>
</dbReference>
<evidence type="ECO:0000259" key="15">
    <source>
        <dbReference type="SMART" id="SM01003"/>
    </source>
</evidence>
<dbReference type="SMART" id="SM01003">
    <property type="entry name" value="AlaDh_PNT_N"/>
    <property type="match status" value="1"/>
</dbReference>
<dbReference type="GO" id="GO:0019878">
    <property type="term" value="P:lysine biosynthetic process via aminoadipic acid"/>
    <property type="evidence" value="ECO:0007669"/>
    <property type="project" value="UniProtKB-UniPathway"/>
</dbReference>
<dbReference type="GO" id="GO:0004754">
    <property type="term" value="F:saccharopine dehydrogenase (NAD+, L-lysine-forming) activity"/>
    <property type="evidence" value="ECO:0007669"/>
    <property type="project" value="UniProtKB-EC"/>
</dbReference>
<evidence type="ECO:0000256" key="8">
    <source>
        <dbReference type="ARBA" id="ARBA00023027"/>
    </source>
</evidence>
<organism evidence="16 17">
    <name type="scientific">Roseivivax isoporae LMG 25204</name>
    <dbReference type="NCBI Taxonomy" id="1449351"/>
    <lineage>
        <taxon>Bacteria</taxon>
        <taxon>Pseudomonadati</taxon>
        <taxon>Pseudomonadota</taxon>
        <taxon>Alphaproteobacteria</taxon>
        <taxon>Rhodobacterales</taxon>
        <taxon>Roseobacteraceae</taxon>
        <taxon>Roseivivax</taxon>
    </lineage>
</organism>
<dbReference type="PANTHER" id="PTHR11133">
    <property type="entry name" value="SACCHAROPINE DEHYDROGENASE"/>
    <property type="match status" value="1"/>
</dbReference>
<keyword evidence="9" id="KW-1015">Disulfide bond</keyword>
<feature type="binding site" evidence="13">
    <location>
        <position position="216"/>
    </location>
    <ligand>
        <name>NAD(+)</name>
        <dbReference type="ChEBI" id="CHEBI:57540"/>
    </ligand>
</feature>
<evidence type="ECO:0000256" key="4">
    <source>
        <dbReference type="ARBA" id="ARBA00012847"/>
    </source>
</evidence>
<comment type="pathway">
    <text evidence="1">Amino-acid biosynthesis; L-lysine biosynthesis via AAA pathway; L-lysine from L-alpha-aminoadipate (fungal route): step 3/3.</text>
</comment>
<reference evidence="16 17" key="1">
    <citation type="submission" date="2014-01" db="EMBL/GenBank/DDBJ databases">
        <title>Roseivivax isoporae LMG 25204 Genome Sequencing.</title>
        <authorList>
            <person name="Lai Q."/>
            <person name="Li G."/>
            <person name="Shao Z."/>
        </authorList>
    </citation>
    <scope>NUCLEOTIDE SEQUENCE [LARGE SCALE GENOMIC DNA]</scope>
    <source>
        <strain evidence="16 17">LMG 25204</strain>
    </source>
</reference>
<evidence type="ECO:0000256" key="3">
    <source>
        <dbReference type="ARBA" id="ARBA00011245"/>
    </source>
</evidence>
<dbReference type="PANTHER" id="PTHR11133:SF23">
    <property type="entry name" value="SACCHAROPINE DEHYDROGENASE [NAD(+), L-LYSINE-FORMING]"/>
    <property type="match status" value="1"/>
</dbReference>
<dbReference type="UniPathway" id="UPA00033">
    <property type="reaction ID" value="UER00034"/>
</dbReference>
<dbReference type="SUPFAM" id="SSF51735">
    <property type="entry name" value="NAD(P)-binding Rossmann-fold domains"/>
    <property type="match status" value="1"/>
</dbReference>
<dbReference type="Proteomes" id="UP000023430">
    <property type="component" value="Unassembled WGS sequence"/>
</dbReference>
<dbReference type="STRING" id="1449351.RISW2_10055"/>
<evidence type="ECO:0000256" key="2">
    <source>
        <dbReference type="ARBA" id="ARBA00005689"/>
    </source>
</evidence>
<dbReference type="InterPro" id="IPR036291">
    <property type="entry name" value="NAD(P)-bd_dom_sf"/>
</dbReference>
<evidence type="ECO:0000256" key="13">
    <source>
        <dbReference type="PIRSR" id="PIRSR018250-3"/>
    </source>
</evidence>
<evidence type="ECO:0000256" key="12">
    <source>
        <dbReference type="PIRSR" id="PIRSR018250-1"/>
    </source>
</evidence>
<name>X7F799_9RHOB</name>
<dbReference type="EC" id="1.5.1.7" evidence="4"/>
<feature type="active site" description="Proton donor" evidence="12">
    <location>
        <position position="93"/>
    </location>
</feature>
<keyword evidence="8 13" id="KW-0520">NAD</keyword>
<evidence type="ECO:0000313" key="17">
    <source>
        <dbReference type="Proteomes" id="UP000023430"/>
    </source>
</evidence>
<proteinExistence type="inferred from homology"/>
<dbReference type="InterPro" id="IPR007886">
    <property type="entry name" value="AlaDH/PNT_N"/>
</dbReference>
<dbReference type="CDD" id="cd12188">
    <property type="entry name" value="SDH"/>
    <property type="match status" value="1"/>
</dbReference>
<dbReference type="InterPro" id="IPR007698">
    <property type="entry name" value="AlaDH/PNT_NAD(H)-bd"/>
</dbReference>
<keyword evidence="6" id="KW-0028">Amino-acid biosynthesis</keyword>
<comment type="subunit">
    <text evidence="3">Monomer.</text>
</comment>
<feature type="binding site" evidence="13">
    <location>
        <begin position="300"/>
        <end position="303"/>
    </location>
    <ligand>
        <name>NAD(+)</name>
        <dbReference type="ChEBI" id="CHEBI:57540"/>
    </ligand>
</feature>
<dbReference type="AlphaFoldDB" id="X7F799"/>